<proteinExistence type="predicted"/>
<gene>
    <name evidence="1" type="ORF">PR048_027654</name>
</gene>
<protein>
    <submittedName>
        <fullName evidence="1">Uncharacterized protein</fullName>
    </submittedName>
</protein>
<dbReference type="Proteomes" id="UP001159363">
    <property type="component" value="Chromosome 11"/>
</dbReference>
<evidence type="ECO:0000313" key="1">
    <source>
        <dbReference type="EMBL" id="KAJ8871337.1"/>
    </source>
</evidence>
<name>A0ABQ9GH33_9NEOP</name>
<evidence type="ECO:0000313" key="2">
    <source>
        <dbReference type="Proteomes" id="UP001159363"/>
    </source>
</evidence>
<keyword evidence="2" id="KW-1185">Reference proteome</keyword>
<accession>A0ABQ9GH33</accession>
<dbReference type="EMBL" id="JARBHB010000012">
    <property type="protein sequence ID" value="KAJ8871337.1"/>
    <property type="molecule type" value="Genomic_DNA"/>
</dbReference>
<organism evidence="1 2">
    <name type="scientific">Dryococelus australis</name>
    <dbReference type="NCBI Taxonomy" id="614101"/>
    <lineage>
        <taxon>Eukaryota</taxon>
        <taxon>Metazoa</taxon>
        <taxon>Ecdysozoa</taxon>
        <taxon>Arthropoda</taxon>
        <taxon>Hexapoda</taxon>
        <taxon>Insecta</taxon>
        <taxon>Pterygota</taxon>
        <taxon>Neoptera</taxon>
        <taxon>Polyneoptera</taxon>
        <taxon>Phasmatodea</taxon>
        <taxon>Verophasmatodea</taxon>
        <taxon>Anareolatae</taxon>
        <taxon>Phasmatidae</taxon>
        <taxon>Eurycanthinae</taxon>
        <taxon>Dryococelus</taxon>
    </lineage>
</organism>
<comment type="caution">
    <text evidence="1">The sequence shown here is derived from an EMBL/GenBank/DDBJ whole genome shotgun (WGS) entry which is preliminary data.</text>
</comment>
<reference evidence="1 2" key="1">
    <citation type="submission" date="2023-02" db="EMBL/GenBank/DDBJ databases">
        <title>LHISI_Scaffold_Assembly.</title>
        <authorList>
            <person name="Stuart O.P."/>
            <person name="Cleave R."/>
            <person name="Magrath M.J.L."/>
            <person name="Mikheyev A.S."/>
        </authorList>
    </citation>
    <scope>NUCLEOTIDE SEQUENCE [LARGE SCALE GENOMIC DNA]</scope>
    <source>
        <strain evidence="1">Daus_M_001</strain>
        <tissue evidence="1">Leg muscle</tissue>
    </source>
</reference>
<sequence>MFGDSEIAKSFTLGSTKVAYEICHGLGPYFHLELVKFINKLLLMQGISSWIYMFIIGTHERIKSSIIFYNAMNLVVQQQIF</sequence>